<dbReference type="PANTHER" id="PTHR38887">
    <property type="entry name" value="CHROMOSOME 21, WHOLE GENOME SHOTGUN SEQUENCE"/>
    <property type="match status" value="1"/>
</dbReference>
<dbReference type="OrthoDB" id="3777584at2759"/>
<evidence type="ECO:0000256" key="1">
    <source>
        <dbReference type="SAM" id="MobiDB-lite"/>
    </source>
</evidence>
<feature type="compositionally biased region" description="Polar residues" evidence="1">
    <location>
        <begin position="319"/>
        <end position="332"/>
    </location>
</feature>
<dbReference type="InterPro" id="IPR053221">
    <property type="entry name" value="Burnettramic_acid_biosynth"/>
</dbReference>
<reference evidence="2" key="1">
    <citation type="journal article" date="2020" name="Stud. Mycol.">
        <title>101 Dothideomycetes genomes: a test case for predicting lifestyles and emergence of pathogens.</title>
        <authorList>
            <person name="Haridas S."/>
            <person name="Albert R."/>
            <person name="Binder M."/>
            <person name="Bloem J."/>
            <person name="Labutti K."/>
            <person name="Salamov A."/>
            <person name="Andreopoulos B."/>
            <person name="Baker S."/>
            <person name="Barry K."/>
            <person name="Bills G."/>
            <person name="Bluhm B."/>
            <person name="Cannon C."/>
            <person name="Castanera R."/>
            <person name="Culley D."/>
            <person name="Daum C."/>
            <person name="Ezra D."/>
            <person name="Gonzalez J."/>
            <person name="Henrissat B."/>
            <person name="Kuo A."/>
            <person name="Liang C."/>
            <person name="Lipzen A."/>
            <person name="Lutzoni F."/>
            <person name="Magnuson J."/>
            <person name="Mondo S."/>
            <person name="Nolan M."/>
            <person name="Ohm R."/>
            <person name="Pangilinan J."/>
            <person name="Park H.-J."/>
            <person name="Ramirez L."/>
            <person name="Alfaro M."/>
            <person name="Sun H."/>
            <person name="Tritt A."/>
            <person name="Yoshinaga Y."/>
            <person name="Zwiers L.-H."/>
            <person name="Turgeon B."/>
            <person name="Goodwin S."/>
            <person name="Spatafora J."/>
            <person name="Crous P."/>
            <person name="Grigoriev I."/>
        </authorList>
    </citation>
    <scope>NUCLEOTIDE SEQUENCE</scope>
    <source>
        <strain evidence="2">CBS 279.74</strain>
    </source>
</reference>
<keyword evidence="3" id="KW-1185">Reference proteome</keyword>
<sequence>MLIINGIGFSQFLRFKCRTGYFPVRTSETPWHQYEYTNGFPVTFFRRGFGVYTQYSIYEKTIVRVIDGSTNNCNEEDTAIGLQAFHGYHRASKFTLKLLITKSNDTSEGIQHLTSRRLIHPVTIPPRRPKQRDRDFVRAYAPDLSRCDIDQVTFLDFLDGFNAVLASSHWIGAANLAGAVTGAVPSIIASGVGLVVRVAAGVYKEVQSRKIQNAYLLKKNEEFFQPRDLIITHLNLGEWTQNRADTSEPCPRNDGVTGEFDNTDWTELVYFTPNNASEVESDFGDDDNTRESGIARFSDKHHGEKDVKAQLKYNPNSAIGTLLSPNVPNVTQESRERGEEW</sequence>
<gene>
    <name evidence="2" type="ORF">K504DRAFT_497131</name>
</gene>
<evidence type="ECO:0000313" key="2">
    <source>
        <dbReference type="EMBL" id="KAF2715256.1"/>
    </source>
</evidence>
<dbReference type="PANTHER" id="PTHR38887:SF1">
    <property type="entry name" value="RAS MODIFICATION PROTEIN ERF4"/>
    <property type="match status" value="1"/>
</dbReference>
<proteinExistence type="predicted"/>
<dbReference type="Proteomes" id="UP000799428">
    <property type="component" value="Unassembled WGS sequence"/>
</dbReference>
<feature type="region of interest" description="Disordered" evidence="1">
    <location>
        <begin position="319"/>
        <end position="341"/>
    </location>
</feature>
<organism evidence="2 3">
    <name type="scientific">Pleomassaria siparia CBS 279.74</name>
    <dbReference type="NCBI Taxonomy" id="1314801"/>
    <lineage>
        <taxon>Eukaryota</taxon>
        <taxon>Fungi</taxon>
        <taxon>Dikarya</taxon>
        <taxon>Ascomycota</taxon>
        <taxon>Pezizomycotina</taxon>
        <taxon>Dothideomycetes</taxon>
        <taxon>Pleosporomycetidae</taxon>
        <taxon>Pleosporales</taxon>
        <taxon>Pleomassariaceae</taxon>
        <taxon>Pleomassaria</taxon>
    </lineage>
</organism>
<protein>
    <submittedName>
        <fullName evidence="2">Uncharacterized protein</fullName>
    </submittedName>
</protein>
<dbReference type="AlphaFoldDB" id="A0A6G1KQT7"/>
<evidence type="ECO:0000313" key="3">
    <source>
        <dbReference type="Proteomes" id="UP000799428"/>
    </source>
</evidence>
<accession>A0A6G1KQT7</accession>
<name>A0A6G1KQT7_9PLEO</name>
<dbReference type="EMBL" id="MU005764">
    <property type="protein sequence ID" value="KAF2715256.1"/>
    <property type="molecule type" value="Genomic_DNA"/>
</dbReference>